<keyword evidence="1" id="KW-0472">Membrane</keyword>
<evidence type="ECO:0000313" key="3">
    <source>
        <dbReference type="Proteomes" id="UP000092124"/>
    </source>
</evidence>
<sequence>MFTVIMVLLNKSVNIQVGDFDLTTIAWIFCNTSMGLPQCSTPATGLHHSCAVLNIIVSSFIFLAVLCNCFSGLYKEGIAFPPSFHKPLYPSTQKVGIANVVPMSDNNPVFCPSMASVGIRRTCIYHHNSNSINITIIVLFNIYSWTPTVSGQPPVWNICRERLRK</sequence>
<accession>A0A1A6GXM6</accession>
<name>A0A1A6GXM6_NEOLE</name>
<evidence type="ECO:0000256" key="1">
    <source>
        <dbReference type="SAM" id="Phobius"/>
    </source>
</evidence>
<gene>
    <name evidence="2" type="ORF">A6R68_01358</name>
</gene>
<evidence type="ECO:0000313" key="2">
    <source>
        <dbReference type="EMBL" id="OBS70102.1"/>
    </source>
</evidence>
<reference evidence="2 3" key="1">
    <citation type="submission" date="2016-06" db="EMBL/GenBank/DDBJ databases">
        <title>The Draft Genome Sequence and Annotation of the Desert Woodrat Neotoma lepida.</title>
        <authorList>
            <person name="Campbell M."/>
            <person name="Oakeson K.F."/>
            <person name="Yandell M."/>
            <person name="Halpert J.R."/>
            <person name="Dearing D."/>
        </authorList>
    </citation>
    <scope>NUCLEOTIDE SEQUENCE [LARGE SCALE GENOMIC DNA]</scope>
    <source>
        <strain evidence="2">417</strain>
        <tissue evidence="2">Liver</tissue>
    </source>
</reference>
<keyword evidence="3" id="KW-1185">Reference proteome</keyword>
<feature type="transmembrane region" description="Helical" evidence="1">
    <location>
        <begin position="51"/>
        <end position="74"/>
    </location>
</feature>
<feature type="non-terminal residue" evidence="2">
    <location>
        <position position="165"/>
    </location>
</feature>
<dbReference type="EMBL" id="LZPO01066425">
    <property type="protein sequence ID" value="OBS70102.1"/>
    <property type="molecule type" value="Genomic_DNA"/>
</dbReference>
<keyword evidence="1" id="KW-0812">Transmembrane</keyword>
<dbReference type="OrthoDB" id="9895009at2759"/>
<dbReference type="Proteomes" id="UP000092124">
    <property type="component" value="Unassembled WGS sequence"/>
</dbReference>
<proteinExistence type="predicted"/>
<organism evidence="2 3">
    <name type="scientific">Neotoma lepida</name>
    <name type="common">Desert woodrat</name>
    <dbReference type="NCBI Taxonomy" id="56216"/>
    <lineage>
        <taxon>Eukaryota</taxon>
        <taxon>Metazoa</taxon>
        <taxon>Chordata</taxon>
        <taxon>Craniata</taxon>
        <taxon>Vertebrata</taxon>
        <taxon>Euteleostomi</taxon>
        <taxon>Mammalia</taxon>
        <taxon>Eutheria</taxon>
        <taxon>Euarchontoglires</taxon>
        <taxon>Glires</taxon>
        <taxon>Rodentia</taxon>
        <taxon>Myomorpha</taxon>
        <taxon>Muroidea</taxon>
        <taxon>Cricetidae</taxon>
        <taxon>Neotominae</taxon>
        <taxon>Neotoma</taxon>
    </lineage>
</organism>
<dbReference type="AlphaFoldDB" id="A0A1A6GXM6"/>
<comment type="caution">
    <text evidence="2">The sequence shown here is derived from an EMBL/GenBank/DDBJ whole genome shotgun (WGS) entry which is preliminary data.</text>
</comment>
<protein>
    <submittedName>
        <fullName evidence="2">Uncharacterized protein</fullName>
    </submittedName>
</protein>
<keyword evidence="1" id="KW-1133">Transmembrane helix</keyword>